<dbReference type="RefSeq" id="WP_115168345.1">
    <property type="nucleotide sequence ID" value="NZ_CP077318.1"/>
</dbReference>
<name>A0A379LSN2_PRORE</name>
<dbReference type="PANTHER" id="PTHR46558:SF4">
    <property type="entry name" value="DNA-BIDING PHAGE PROTEIN"/>
    <property type="match status" value="1"/>
</dbReference>
<dbReference type="PROSITE" id="PS50943">
    <property type="entry name" value="HTH_CROC1"/>
    <property type="match status" value="1"/>
</dbReference>
<dbReference type="Proteomes" id="UP000254208">
    <property type="component" value="Unassembled WGS sequence"/>
</dbReference>
<dbReference type="InterPro" id="IPR001387">
    <property type="entry name" value="Cro/C1-type_HTH"/>
</dbReference>
<organism evidence="3 4">
    <name type="scientific">Providencia rettgeri</name>
    <dbReference type="NCBI Taxonomy" id="587"/>
    <lineage>
        <taxon>Bacteria</taxon>
        <taxon>Pseudomonadati</taxon>
        <taxon>Pseudomonadota</taxon>
        <taxon>Gammaproteobacteria</taxon>
        <taxon>Enterobacterales</taxon>
        <taxon>Morganellaceae</taxon>
        <taxon>Providencia</taxon>
    </lineage>
</organism>
<evidence type="ECO:0000313" key="3">
    <source>
        <dbReference type="EMBL" id="SUD99008.1"/>
    </source>
</evidence>
<keyword evidence="1" id="KW-0238">DNA-binding</keyword>
<dbReference type="Gene3D" id="1.10.260.40">
    <property type="entry name" value="lambda repressor-like DNA-binding domains"/>
    <property type="match status" value="1"/>
</dbReference>
<dbReference type="PANTHER" id="PTHR46558">
    <property type="entry name" value="TRACRIPTIONAL REGULATORY PROTEIN-RELATED-RELATED"/>
    <property type="match status" value="1"/>
</dbReference>
<sequence length="129" mass="15222">MSYSQLIWLCLSMTDFGKNLALIRKQRQLTQLSLANMLDVQPRMVGRWEQGKSRPQFEYIIRLAQVLEVTIDHLVYGEQGPNKPAFDIKNKRLKELCRQVDELRPDEQDIICRFMDMAVKQNQLKQLIN</sequence>
<dbReference type="GeneID" id="93674810"/>
<dbReference type="CDD" id="cd00093">
    <property type="entry name" value="HTH_XRE"/>
    <property type="match status" value="1"/>
</dbReference>
<reference evidence="3 4" key="1">
    <citation type="submission" date="2018-06" db="EMBL/GenBank/DDBJ databases">
        <authorList>
            <consortium name="Pathogen Informatics"/>
            <person name="Doyle S."/>
        </authorList>
    </citation>
    <scope>NUCLEOTIDE SEQUENCE [LARGE SCALE GENOMIC DNA]</scope>
    <source>
        <strain evidence="3 4">NCTC11801</strain>
    </source>
</reference>
<evidence type="ECO:0000259" key="2">
    <source>
        <dbReference type="PROSITE" id="PS50943"/>
    </source>
</evidence>
<dbReference type="InterPro" id="IPR010982">
    <property type="entry name" value="Lambda_DNA-bd_dom_sf"/>
</dbReference>
<gene>
    <name evidence="3" type="ORF">NCTC11801_04734</name>
</gene>
<dbReference type="GO" id="GO:0003677">
    <property type="term" value="F:DNA binding"/>
    <property type="evidence" value="ECO:0007669"/>
    <property type="project" value="UniProtKB-KW"/>
</dbReference>
<feature type="domain" description="HTH cro/C1-type" evidence="2">
    <location>
        <begin position="20"/>
        <end position="74"/>
    </location>
</feature>
<dbReference type="SMART" id="SM00530">
    <property type="entry name" value="HTH_XRE"/>
    <property type="match status" value="1"/>
</dbReference>
<dbReference type="SUPFAM" id="SSF47413">
    <property type="entry name" value="lambda repressor-like DNA-binding domains"/>
    <property type="match status" value="1"/>
</dbReference>
<proteinExistence type="predicted"/>
<protein>
    <submittedName>
        <fullName evidence="3">Transcriptional repressor DicA</fullName>
    </submittedName>
</protein>
<dbReference type="EMBL" id="UGTZ01000002">
    <property type="protein sequence ID" value="SUD99008.1"/>
    <property type="molecule type" value="Genomic_DNA"/>
</dbReference>
<dbReference type="AlphaFoldDB" id="A0A379LSN2"/>
<evidence type="ECO:0000313" key="4">
    <source>
        <dbReference type="Proteomes" id="UP000254208"/>
    </source>
</evidence>
<evidence type="ECO:0000256" key="1">
    <source>
        <dbReference type="ARBA" id="ARBA00023125"/>
    </source>
</evidence>
<dbReference type="Pfam" id="PF01381">
    <property type="entry name" value="HTH_3"/>
    <property type="match status" value="1"/>
</dbReference>
<accession>A0A379LSN2</accession>